<evidence type="ECO:0000256" key="1">
    <source>
        <dbReference type="ARBA" id="ARBA00000085"/>
    </source>
</evidence>
<keyword evidence="5" id="KW-0418">Kinase</keyword>
<feature type="compositionally biased region" description="Low complexity" evidence="9">
    <location>
        <begin position="1625"/>
        <end position="1638"/>
    </location>
</feature>
<evidence type="ECO:0000256" key="5">
    <source>
        <dbReference type="ARBA" id="ARBA00022777"/>
    </source>
</evidence>
<feature type="region of interest" description="Disordered" evidence="9">
    <location>
        <begin position="1576"/>
        <end position="1692"/>
    </location>
</feature>
<dbReference type="Gene3D" id="3.30.450.20">
    <property type="entry name" value="PAS domain"/>
    <property type="match status" value="2"/>
</dbReference>
<dbReference type="Pfam" id="PF00512">
    <property type="entry name" value="HisKA"/>
    <property type="match status" value="1"/>
</dbReference>
<keyword evidence="16" id="KW-1185">Reference proteome</keyword>
<dbReference type="CDD" id="cd00130">
    <property type="entry name" value="PAS"/>
    <property type="match status" value="1"/>
</dbReference>
<dbReference type="FunFam" id="3.40.50.2300:FF:000158">
    <property type="entry name" value="Sensor histidine kinase/response regulator"/>
    <property type="match status" value="1"/>
</dbReference>
<evidence type="ECO:0000259" key="14">
    <source>
        <dbReference type="PROSITE" id="PS51635"/>
    </source>
</evidence>
<dbReference type="Pfam" id="PF01734">
    <property type="entry name" value="Patatin"/>
    <property type="match status" value="1"/>
</dbReference>
<dbReference type="CDD" id="cd07216">
    <property type="entry name" value="Pat17_PNPLA8_PNPLA9_like3"/>
    <property type="match status" value="1"/>
</dbReference>
<dbReference type="InterPro" id="IPR001789">
    <property type="entry name" value="Sig_transdc_resp-reg_receiver"/>
</dbReference>
<feature type="compositionally biased region" description="Pro residues" evidence="9">
    <location>
        <begin position="1"/>
        <end position="12"/>
    </location>
</feature>
<dbReference type="InterPro" id="IPR035965">
    <property type="entry name" value="PAS-like_dom_sf"/>
</dbReference>
<feature type="compositionally biased region" description="Basic and acidic residues" evidence="9">
    <location>
        <begin position="619"/>
        <end position="631"/>
    </location>
</feature>
<comment type="catalytic activity">
    <reaction evidence="1">
        <text>ATP + protein L-histidine = ADP + protein N-phospho-L-histidine.</text>
        <dbReference type="EC" id="2.7.13.3"/>
    </reaction>
</comment>
<feature type="region of interest" description="Disordered" evidence="9">
    <location>
        <begin position="258"/>
        <end position="281"/>
    </location>
</feature>
<feature type="domain" description="PAC" evidence="13">
    <location>
        <begin position="1249"/>
        <end position="1305"/>
    </location>
</feature>
<evidence type="ECO:0000259" key="11">
    <source>
        <dbReference type="PROSITE" id="PS50110"/>
    </source>
</evidence>
<dbReference type="EC" id="2.7.13.3" evidence="2"/>
<protein>
    <recommendedName>
        <fullName evidence="2">histidine kinase</fullName>
        <ecNumber evidence="2">2.7.13.3</ecNumber>
    </recommendedName>
</protein>
<feature type="region of interest" description="Disordered" evidence="9">
    <location>
        <begin position="2496"/>
        <end position="2536"/>
    </location>
</feature>
<evidence type="ECO:0000313" key="15">
    <source>
        <dbReference type="EMBL" id="QDS71691.1"/>
    </source>
</evidence>
<keyword evidence="8" id="KW-0442">Lipid degradation</keyword>
<dbReference type="GO" id="GO:0005886">
    <property type="term" value="C:plasma membrane"/>
    <property type="evidence" value="ECO:0007669"/>
    <property type="project" value="TreeGrafter"/>
</dbReference>
<dbReference type="InterPro" id="IPR002641">
    <property type="entry name" value="PNPLA_dom"/>
</dbReference>
<dbReference type="PRINTS" id="PR00344">
    <property type="entry name" value="BCTRLSENSOR"/>
</dbReference>
<feature type="domain" description="PAS" evidence="12">
    <location>
        <begin position="1109"/>
        <end position="1164"/>
    </location>
</feature>
<feature type="compositionally biased region" description="Basic and acidic residues" evidence="9">
    <location>
        <begin position="559"/>
        <end position="572"/>
    </location>
</feature>
<dbReference type="CDD" id="cd16922">
    <property type="entry name" value="HATPase_EvgS-ArcB-TorS-like"/>
    <property type="match status" value="1"/>
</dbReference>
<gene>
    <name evidence="15" type="ORF">FKW77_008221</name>
</gene>
<dbReference type="PROSITE" id="PS50110">
    <property type="entry name" value="RESPONSE_REGULATORY"/>
    <property type="match status" value="1"/>
</dbReference>
<feature type="region of interest" description="Disordered" evidence="9">
    <location>
        <begin position="843"/>
        <end position="929"/>
    </location>
</feature>
<feature type="region of interest" description="Disordered" evidence="9">
    <location>
        <begin position="2575"/>
        <end position="2597"/>
    </location>
</feature>
<evidence type="ECO:0000256" key="2">
    <source>
        <dbReference type="ARBA" id="ARBA00012438"/>
    </source>
</evidence>
<organism evidence="15 16">
    <name type="scientific">Venturia effusa</name>
    <dbReference type="NCBI Taxonomy" id="50376"/>
    <lineage>
        <taxon>Eukaryota</taxon>
        <taxon>Fungi</taxon>
        <taxon>Dikarya</taxon>
        <taxon>Ascomycota</taxon>
        <taxon>Pezizomycotina</taxon>
        <taxon>Dothideomycetes</taxon>
        <taxon>Pleosporomycetidae</taxon>
        <taxon>Venturiales</taxon>
        <taxon>Venturiaceae</taxon>
        <taxon>Venturia</taxon>
    </lineage>
</organism>
<evidence type="ECO:0000313" key="16">
    <source>
        <dbReference type="Proteomes" id="UP000316270"/>
    </source>
</evidence>
<keyword evidence="3 7" id="KW-0597">Phosphoprotein</keyword>
<reference evidence="15 16" key="1">
    <citation type="submission" date="2019-07" db="EMBL/GenBank/DDBJ databases">
        <title>Finished genome of Venturia effusa.</title>
        <authorList>
            <person name="Young C.A."/>
            <person name="Cox M.P."/>
            <person name="Ganley A.R.D."/>
            <person name="David W.J."/>
        </authorList>
    </citation>
    <scope>NUCLEOTIDE SEQUENCE [LARGE SCALE GENOMIC DNA]</scope>
    <source>
        <strain evidence="16">albino</strain>
    </source>
</reference>
<feature type="region of interest" description="Disordered" evidence="9">
    <location>
        <begin position="530"/>
        <end position="572"/>
    </location>
</feature>
<dbReference type="InterPro" id="IPR016035">
    <property type="entry name" value="Acyl_Trfase/lysoPLipase"/>
</dbReference>
<dbReference type="Gene3D" id="1.10.287.130">
    <property type="match status" value="1"/>
</dbReference>
<dbReference type="OrthoDB" id="303614at2759"/>
<dbReference type="GO" id="GO:0009927">
    <property type="term" value="F:histidine phosphotransfer kinase activity"/>
    <property type="evidence" value="ECO:0007669"/>
    <property type="project" value="TreeGrafter"/>
</dbReference>
<feature type="region of interest" description="Disordered" evidence="9">
    <location>
        <begin position="1"/>
        <end position="206"/>
    </location>
</feature>
<feature type="compositionally biased region" description="Polar residues" evidence="9">
    <location>
        <begin position="1590"/>
        <end position="1599"/>
    </location>
</feature>
<dbReference type="PROSITE" id="PS50113">
    <property type="entry name" value="PAC"/>
    <property type="match status" value="2"/>
</dbReference>
<dbReference type="Gene3D" id="3.40.1090.10">
    <property type="entry name" value="Cytosolic phospholipase A2 catalytic domain"/>
    <property type="match status" value="1"/>
</dbReference>
<feature type="compositionally biased region" description="Polar residues" evidence="9">
    <location>
        <begin position="787"/>
        <end position="796"/>
    </location>
</feature>
<dbReference type="SMART" id="SM00387">
    <property type="entry name" value="HATPase_c"/>
    <property type="match status" value="1"/>
</dbReference>
<feature type="active site" description="Nucleophile" evidence="8">
    <location>
        <position position="2081"/>
    </location>
</feature>
<dbReference type="Proteomes" id="UP000316270">
    <property type="component" value="Chromosome 6"/>
</dbReference>
<dbReference type="FunFam" id="3.30.565.10:FF:000010">
    <property type="entry name" value="Sensor histidine kinase RcsC"/>
    <property type="match status" value="1"/>
</dbReference>
<feature type="domain" description="Response regulatory" evidence="11">
    <location>
        <begin position="1874"/>
        <end position="1996"/>
    </location>
</feature>
<feature type="compositionally biased region" description="Polar residues" evidence="9">
    <location>
        <begin position="1668"/>
        <end position="1692"/>
    </location>
</feature>
<dbReference type="SMART" id="SM00091">
    <property type="entry name" value="PAS"/>
    <property type="match status" value="2"/>
</dbReference>
<evidence type="ECO:0000256" key="3">
    <source>
        <dbReference type="ARBA" id="ARBA00022553"/>
    </source>
</evidence>
<dbReference type="STRING" id="50376.A0A517L7U3"/>
<feature type="compositionally biased region" description="Low complexity" evidence="9">
    <location>
        <begin position="458"/>
        <end position="471"/>
    </location>
</feature>
<feature type="region of interest" description="Disordered" evidence="9">
    <location>
        <begin position="1186"/>
        <end position="1227"/>
    </location>
</feature>
<dbReference type="Gene3D" id="3.40.50.2300">
    <property type="match status" value="1"/>
</dbReference>
<dbReference type="GO" id="GO:0000155">
    <property type="term" value="F:phosphorelay sensor kinase activity"/>
    <property type="evidence" value="ECO:0007669"/>
    <property type="project" value="InterPro"/>
</dbReference>
<evidence type="ECO:0000256" key="4">
    <source>
        <dbReference type="ARBA" id="ARBA00022679"/>
    </source>
</evidence>
<dbReference type="SUPFAM" id="SSF47384">
    <property type="entry name" value="Homodimeric domain of signal transducing histidine kinase"/>
    <property type="match status" value="1"/>
</dbReference>
<dbReference type="InterPro" id="IPR001610">
    <property type="entry name" value="PAC"/>
</dbReference>
<dbReference type="PROSITE" id="PS51635">
    <property type="entry name" value="PNPLA"/>
    <property type="match status" value="1"/>
</dbReference>
<dbReference type="InterPro" id="IPR005467">
    <property type="entry name" value="His_kinase_dom"/>
</dbReference>
<dbReference type="InterPro" id="IPR003594">
    <property type="entry name" value="HATPase_dom"/>
</dbReference>
<dbReference type="GO" id="GO:0046486">
    <property type="term" value="P:glycerolipid metabolic process"/>
    <property type="evidence" value="ECO:0007669"/>
    <property type="project" value="UniProtKB-ARBA"/>
</dbReference>
<feature type="domain" description="Histidine kinase" evidence="10">
    <location>
        <begin position="1316"/>
        <end position="1542"/>
    </location>
</feature>
<dbReference type="SMART" id="SM00388">
    <property type="entry name" value="HisKA"/>
    <property type="match status" value="1"/>
</dbReference>
<evidence type="ECO:0000256" key="8">
    <source>
        <dbReference type="PROSITE-ProRule" id="PRU01161"/>
    </source>
</evidence>
<feature type="compositionally biased region" description="Basic and acidic residues" evidence="9">
    <location>
        <begin position="58"/>
        <end position="70"/>
    </location>
</feature>
<feature type="region of interest" description="Disordered" evidence="9">
    <location>
        <begin position="787"/>
        <end position="831"/>
    </location>
</feature>
<dbReference type="PROSITE" id="PS50112">
    <property type="entry name" value="PAS"/>
    <property type="match status" value="2"/>
</dbReference>
<dbReference type="NCBIfam" id="TIGR00229">
    <property type="entry name" value="sensory_box"/>
    <property type="match status" value="1"/>
</dbReference>
<accession>A0A517L7U3</accession>
<proteinExistence type="predicted"/>
<dbReference type="InterPro" id="IPR000700">
    <property type="entry name" value="PAS-assoc_C"/>
</dbReference>
<feature type="compositionally biased region" description="Basic and acidic residues" evidence="9">
    <location>
        <begin position="531"/>
        <end position="552"/>
    </location>
</feature>
<feature type="compositionally biased region" description="Basic and acidic residues" evidence="9">
    <location>
        <begin position="1190"/>
        <end position="1208"/>
    </location>
</feature>
<dbReference type="CDD" id="cd17546">
    <property type="entry name" value="REC_hyHK_CKI1_RcsC-like"/>
    <property type="match status" value="1"/>
</dbReference>
<dbReference type="SMART" id="SM00086">
    <property type="entry name" value="PAC"/>
    <property type="match status" value="2"/>
</dbReference>
<feature type="region of interest" description="Disordered" evidence="9">
    <location>
        <begin position="588"/>
        <end position="631"/>
    </location>
</feature>
<keyword evidence="8" id="KW-0378">Hydrolase</keyword>
<sequence length="2655" mass="291444">MRTAPQPPPPDPDTSQSLPPTQHPYPPQSTDNEPYSPAKSASRPHLQRTSAGTTPPLLDDHLPPQPRAEEAGSNVDSSEDETSSPAKSSGEGRPNPAAMSVPSKRLLDGSDDITVQSLRKQINEKMYAQQRRSMPPRTTSALGGARRVSPIKEEGGGAGISPTLEGAFESPLPTGTLTTSTESTESARTIRGGSIPATPNAQPLRTPSYPFPYVGTPRLWSQSSPFHRPFTTLSPTVPTNTFYDSATPHHGCASELSITPHGAGQSFLPRNASPVPESDEARFPTPNLFELTLELTVEPGLQTWWTAVSRILRRDFGVTRASLSVPASDGELESVPWGQKATFCDSGPPETADVAKQVEPEFKIPDFKTSTGSHVTAPMRNVHNEKARSIHAAFSKRPSMISRHSYAGGERPELASTAPVTHSERPKGPMRTKSHAPQPMSYKNPASLLPAPSPGAPPSSRTPRTPRTPSSFVNFSDPDFSSVESQAPPGPFCAIHPTLKSLDSEKHALIESKYVNRIIERGKTVILTRDYSGDDSSRKSSMENEKAGDPSKKSSPAHEFAKPREKGKATHDYFSREKPAAMPFDEYEQFPSSPWAQSPAPSPAVQSDPDENPFFTSGRVDEESFDPKESTPDYAKLTQVEAIGLERASTVIHIPFMHPLKSQNIHSNANNSEPDTPTARQFGQLVRHFDGSGDDEPSRKKAPIAILSILSPIVPYPTNLTHALKMLSLHLSTSYSNAHDYTSRQKSAPMSRKLDSNYNLGFPPFSAGTEGLDRLADIELDFGSATGSITSPSDYSGRSRASPGGSVLGTPGWDSVASFGKPSAGGTPGQAAEMIDNYFDAKKRSTASKSSSQSHNEPPLMTPLHQQASEQDCDTPKGNHRRARTASQDSSTAVRLEPPNNRGGNTATSPRRPTSKVTPAAPLSKMDRKHHSQLHSYGADFGSTFQGLSSTTAIPSRMGAMPAQSGDDDERDMLPPSERLLRTIIDALPVQIFTASPGSGALTWVNSKFVAYRGREPHEIIANPWEAIHPSDRVHYMTQWQRSLSTGQPFAHKVRLQRFDNQYRWFFVRATPLKDKRQNTVHWTGTYMDIHEQHVAEVNAARQQETAASEARYRALANSSPQIVFAVTQARGVIFCNTQWLLYAGQTEAQATALGFMDFVHPEDLSKCRLPTMNADGTFVVDAPTTIPLETKRQSSHDSSDGSSETDKTVTSAEVTSPGMGPLPQKKLSELAGTGILKISRDSDGRPSYTTEVRLRNKEGDYRWHLVRVLLSAPVRGADEEEEETWYGTCTDINDHKLLEQTLKETMDAKSRFLSNMSHEIRTPLNGITGMVNFLIDSHLSQEQLEHVHIIRNSTEGLRDLINDILDLSKVEAGMISLAYDWLHLRSLVEEVNDLTSAMAVGKGLELNYLIEDNVPPMVKGDRFRLRQVLLNVVGNAIKFTQHGEVFVNCEVCKDQPADLDDDEMLLRFNISDTGSGFTEKEAEFLFKRFSQIDSSSTKQHGGTGLGLAISMQLVELHGGKMSATSVPNKGSTFSFSVKFRIPSANDQPPDFPVSTPAAHDETIDRRLSSHIPRAAASYTPGLPPLPSGDSDSASSIVQSPIRLQHDSPASSGSSDPSIRTGRTASLGSHRSSASSLAETVFNKSEPISLELPRNLRGGRPGPKEEASTPSSDESLQTVRPSLTRPSQNQGLPATPPAIYSILVVCPLALSRAATVKHIETTIPKNLPSHITAPGTGEECKHLLGMEGHDEAVKFTHIVVMLHDVSEIIALVNQALKSPSYASTSILIITDFQQRKEIEEQAREFDYKQLGKDMSRIRWVYKPLKPSKFAVIFDPEKLRELSTDRSHDSAQAVVVSQKQVFEDMRRRLGNRGIRVLLVEDNKTNQMVLLKFLKRSEIEAETALDGVQCTDKVFSQPHDYYSIILCDLHMPNKDGYQTCKEIRRWERKNKYKHLPIIALSANVLGDVYAKCVEAGFNSYVTKPVDFKELGVQMNKFLDPDIKGKNHEFMKNERANSHDVNPHHSLRLLSLDGGGVRGLSSLLIVQDLMQKVAEEEKRLGIRPRENDDLPLPCDYFDLIGGTSTGGIIAILLGRLRLDVRDCIKIYSKMSAIIFKKDHSIKIGSAKIPTGPNRFSAVVLESAIKSALKAYGFDENERLWDESLFEDAEDGFDPRQSIWTENLEESPVAIKGSRTPNTNRDSESSMLLSTANGSFSEQVAATLAAAGSKKQGTWKIHSQSSVHRKKGRRGCRAFVVCALKNALGTAKILKTYDANDRETRIWQALRATSAAPTFFEEMTMGSPKLTYLDGGMGFNNPAMEVDYEAKSLWEDRTIGVAVSIGTGLQTIPGVKASHSWLPFGLGQDLVLASAMASMATSTARVHNDMQRMYNSSTTKYFRFDVDAGMANISLEQWMKEDEMTALTEQYMHDQRQSERSKYVAGQLVKLSALPPEFEIQAQDFNIGIRGKDFEKGAFSMTDLDHKTGFKLGLSVPLDQTHRDPELAKSQESPPGKAGITVDTHGSSKRVTPVTRDLDGDGKKQESTVLTCHGASRICLRALRQGIPQGKYRVKWILAFTPTPTPTPTAPTSTQTKPSAETQTSPTDLILSVGKPFDPASFLHRAVDVKISDDVVTVLLQPDAVRVRVGRKRLEPYLLPVSL</sequence>
<feature type="short sequence motif" description="DGA/G" evidence="8">
    <location>
        <begin position="2306"/>
        <end position="2308"/>
    </location>
</feature>
<feature type="modified residue" description="4-aspartylphosphate" evidence="7">
    <location>
        <position position="1926"/>
    </location>
</feature>
<dbReference type="Gene3D" id="3.30.565.10">
    <property type="entry name" value="Histidine kinase-like ATPase, C-terminal domain"/>
    <property type="match status" value="1"/>
</dbReference>
<feature type="region of interest" description="Disordered" evidence="9">
    <location>
        <begin position="392"/>
        <end position="489"/>
    </location>
</feature>
<dbReference type="GO" id="GO:0016787">
    <property type="term" value="F:hydrolase activity"/>
    <property type="evidence" value="ECO:0007669"/>
    <property type="project" value="UniProtKB-UniRule"/>
</dbReference>
<dbReference type="InterPro" id="IPR011006">
    <property type="entry name" value="CheY-like_superfamily"/>
</dbReference>
<feature type="domain" description="PAC" evidence="13">
    <location>
        <begin position="1050"/>
        <end position="1102"/>
    </location>
</feature>
<feature type="short sequence motif" description="GXSXG" evidence="8">
    <location>
        <begin position="2079"/>
        <end position="2083"/>
    </location>
</feature>
<evidence type="ECO:0000259" key="12">
    <source>
        <dbReference type="PROSITE" id="PS50112"/>
    </source>
</evidence>
<keyword evidence="6 8" id="KW-0443">Lipid metabolism</keyword>
<dbReference type="InterPro" id="IPR036890">
    <property type="entry name" value="HATPase_C_sf"/>
</dbReference>
<feature type="active site" description="Proton acceptor" evidence="8">
    <location>
        <position position="2306"/>
    </location>
</feature>
<name>A0A517L7U3_9PEZI</name>
<dbReference type="SUPFAM" id="SSF52151">
    <property type="entry name" value="FabD/lysophospholipase-like"/>
    <property type="match status" value="1"/>
</dbReference>
<dbReference type="EMBL" id="CP042190">
    <property type="protein sequence ID" value="QDS71691.1"/>
    <property type="molecule type" value="Genomic_DNA"/>
</dbReference>
<feature type="short sequence motif" description="GXGXXG" evidence="8">
    <location>
        <begin position="2031"/>
        <end position="2036"/>
    </location>
</feature>
<dbReference type="InterPro" id="IPR013655">
    <property type="entry name" value="PAS_fold_3"/>
</dbReference>
<dbReference type="Pfam" id="PF02518">
    <property type="entry name" value="HATPase_c"/>
    <property type="match status" value="1"/>
</dbReference>
<dbReference type="Pfam" id="PF08447">
    <property type="entry name" value="PAS_3"/>
    <property type="match status" value="1"/>
</dbReference>
<dbReference type="InterPro" id="IPR000014">
    <property type="entry name" value="PAS"/>
</dbReference>
<dbReference type="InterPro" id="IPR004358">
    <property type="entry name" value="Sig_transdc_His_kin-like_C"/>
</dbReference>
<dbReference type="InterPro" id="IPR036097">
    <property type="entry name" value="HisK_dim/P_sf"/>
</dbReference>
<feature type="domain" description="PAS" evidence="12">
    <location>
        <begin position="977"/>
        <end position="1047"/>
    </location>
</feature>
<feature type="domain" description="PNPLA" evidence="14">
    <location>
        <begin position="2027"/>
        <end position="2319"/>
    </location>
</feature>
<evidence type="ECO:0000259" key="13">
    <source>
        <dbReference type="PROSITE" id="PS50113"/>
    </source>
</evidence>
<dbReference type="PANTHER" id="PTHR43047">
    <property type="entry name" value="TWO-COMPONENT HISTIDINE PROTEIN KINASE"/>
    <property type="match status" value="1"/>
</dbReference>
<dbReference type="Pfam" id="PF13188">
    <property type="entry name" value="PAS_8"/>
    <property type="match status" value="1"/>
</dbReference>
<evidence type="ECO:0000256" key="9">
    <source>
        <dbReference type="SAM" id="MobiDB-lite"/>
    </source>
</evidence>
<dbReference type="GO" id="GO:0016042">
    <property type="term" value="P:lipid catabolic process"/>
    <property type="evidence" value="ECO:0007669"/>
    <property type="project" value="UniProtKB-UniRule"/>
</dbReference>
<dbReference type="SUPFAM" id="SSF55874">
    <property type="entry name" value="ATPase domain of HSP90 chaperone/DNA topoisomerase II/histidine kinase"/>
    <property type="match status" value="1"/>
</dbReference>
<dbReference type="CDD" id="cd00082">
    <property type="entry name" value="HisKA"/>
    <property type="match status" value="1"/>
</dbReference>
<dbReference type="SMART" id="SM00448">
    <property type="entry name" value="REC"/>
    <property type="match status" value="1"/>
</dbReference>
<feature type="compositionally biased region" description="Polar residues" evidence="9">
    <location>
        <begin position="902"/>
        <end position="917"/>
    </location>
</feature>
<dbReference type="PROSITE" id="PS50109">
    <property type="entry name" value="HIS_KIN"/>
    <property type="match status" value="1"/>
</dbReference>
<evidence type="ECO:0000259" key="10">
    <source>
        <dbReference type="PROSITE" id="PS50109"/>
    </source>
</evidence>
<feature type="compositionally biased region" description="Low complexity" evidence="9">
    <location>
        <begin position="1607"/>
        <end position="1618"/>
    </location>
</feature>
<feature type="compositionally biased region" description="Polar residues" evidence="9">
    <location>
        <begin position="130"/>
        <end position="141"/>
    </location>
</feature>
<feature type="compositionally biased region" description="Low complexity" evidence="9">
    <location>
        <begin position="589"/>
        <end position="607"/>
    </location>
</feature>
<evidence type="ECO:0000256" key="6">
    <source>
        <dbReference type="ARBA" id="ARBA00023098"/>
    </source>
</evidence>
<dbReference type="InterPro" id="IPR003661">
    <property type="entry name" value="HisK_dim/P_dom"/>
</dbReference>
<feature type="compositionally biased region" description="Low complexity" evidence="9">
    <location>
        <begin position="169"/>
        <end position="186"/>
    </location>
</feature>
<dbReference type="Pfam" id="PF00072">
    <property type="entry name" value="Response_reg"/>
    <property type="match status" value="1"/>
</dbReference>
<evidence type="ECO:0000256" key="7">
    <source>
        <dbReference type="PROSITE-ProRule" id="PRU00169"/>
    </source>
</evidence>
<dbReference type="SUPFAM" id="SSF52172">
    <property type="entry name" value="CheY-like"/>
    <property type="match status" value="1"/>
</dbReference>
<dbReference type="PANTHER" id="PTHR43047:SF74">
    <property type="entry name" value="HISTIDINE KINASE-RELATED"/>
    <property type="match status" value="1"/>
</dbReference>
<keyword evidence="4" id="KW-0808">Transferase</keyword>
<dbReference type="SUPFAM" id="SSF55785">
    <property type="entry name" value="PYP-like sensor domain (PAS domain)"/>
    <property type="match status" value="2"/>
</dbReference>